<dbReference type="HOGENOM" id="CLU_094965_0_0_0"/>
<dbReference type="STRING" id="234267.Acid_0492"/>
<dbReference type="PANTHER" id="PTHR40394">
    <property type="entry name" value="LIPOPROTEIN-RELATED"/>
    <property type="match status" value="1"/>
</dbReference>
<feature type="transmembrane region" description="Helical" evidence="1">
    <location>
        <begin position="97"/>
        <end position="120"/>
    </location>
</feature>
<name>Q02BR4_SOLUE</name>
<dbReference type="OrthoDB" id="9792475at2"/>
<evidence type="ECO:0000313" key="2">
    <source>
        <dbReference type="EMBL" id="ABJ81502.1"/>
    </source>
</evidence>
<dbReference type="EMBL" id="CP000473">
    <property type="protein sequence ID" value="ABJ81502.1"/>
    <property type="molecule type" value="Genomic_DNA"/>
</dbReference>
<sequence precursor="true">MVKPIYGVMAEFETPTALVNAARAAREKGYRKLDAYSPFPIEELSDALHLHKNMLPLIVLIGGIVGGITGYLLQYYITVYQYPLNIGGRPLHSWPAYIIITFELTILFASLSSVFGLLALCGLPMPYHPTFNVPRFALASRNRFFLCIESTDPLFDHAKTCEFLETLEPREVSEVAH</sequence>
<dbReference type="Pfam" id="PF11821">
    <property type="entry name" value="ActD"/>
    <property type="match status" value="1"/>
</dbReference>
<evidence type="ECO:0008006" key="3">
    <source>
        <dbReference type="Google" id="ProtNLM"/>
    </source>
</evidence>
<dbReference type="eggNOG" id="COG2010">
    <property type="taxonomic scope" value="Bacteria"/>
</dbReference>
<keyword evidence="1" id="KW-0812">Transmembrane</keyword>
<keyword evidence="1" id="KW-1133">Transmembrane helix</keyword>
<reference evidence="2" key="1">
    <citation type="submission" date="2006-10" db="EMBL/GenBank/DDBJ databases">
        <title>Complete sequence of Solibacter usitatus Ellin6076.</title>
        <authorList>
            <consortium name="US DOE Joint Genome Institute"/>
            <person name="Copeland A."/>
            <person name="Lucas S."/>
            <person name="Lapidus A."/>
            <person name="Barry K."/>
            <person name="Detter J.C."/>
            <person name="Glavina del Rio T."/>
            <person name="Hammon N."/>
            <person name="Israni S."/>
            <person name="Dalin E."/>
            <person name="Tice H."/>
            <person name="Pitluck S."/>
            <person name="Thompson L.S."/>
            <person name="Brettin T."/>
            <person name="Bruce D."/>
            <person name="Han C."/>
            <person name="Tapia R."/>
            <person name="Gilna P."/>
            <person name="Schmutz J."/>
            <person name="Larimer F."/>
            <person name="Land M."/>
            <person name="Hauser L."/>
            <person name="Kyrpides N."/>
            <person name="Mikhailova N."/>
            <person name="Janssen P.H."/>
            <person name="Kuske C.R."/>
            <person name="Richardson P."/>
        </authorList>
    </citation>
    <scope>NUCLEOTIDE SEQUENCE</scope>
    <source>
        <strain evidence="2">Ellin6076</strain>
    </source>
</reference>
<accession>Q02BR4</accession>
<protein>
    <recommendedName>
        <fullName evidence="3">Quinol:cytochrome c oxidoreductase membrane protein</fullName>
    </recommendedName>
</protein>
<dbReference type="InterPro" id="IPR021776">
    <property type="entry name" value="ActD"/>
</dbReference>
<feature type="transmembrane region" description="Helical" evidence="1">
    <location>
        <begin position="54"/>
        <end position="77"/>
    </location>
</feature>
<dbReference type="PANTHER" id="PTHR40394:SF2">
    <property type="entry name" value="QUINOL:CYTOCHROME C OXIDOREDUCTASE MEMBRANE PROTEIN"/>
    <property type="match status" value="1"/>
</dbReference>
<proteinExistence type="predicted"/>
<gene>
    <name evidence="2" type="ordered locus">Acid_0492</name>
</gene>
<organism evidence="2">
    <name type="scientific">Solibacter usitatus (strain Ellin6076)</name>
    <dbReference type="NCBI Taxonomy" id="234267"/>
    <lineage>
        <taxon>Bacteria</taxon>
        <taxon>Pseudomonadati</taxon>
        <taxon>Acidobacteriota</taxon>
        <taxon>Terriglobia</taxon>
        <taxon>Bryobacterales</taxon>
        <taxon>Solibacteraceae</taxon>
        <taxon>Candidatus Solibacter</taxon>
    </lineage>
</organism>
<dbReference type="KEGG" id="sus:Acid_0492"/>
<dbReference type="InParanoid" id="Q02BR4"/>
<evidence type="ECO:0000256" key="1">
    <source>
        <dbReference type="SAM" id="Phobius"/>
    </source>
</evidence>
<keyword evidence="1" id="KW-0472">Membrane</keyword>
<dbReference type="AlphaFoldDB" id="Q02BR4"/>